<evidence type="ECO:0000259" key="1">
    <source>
        <dbReference type="Pfam" id="PF06985"/>
    </source>
</evidence>
<evidence type="ECO:0000313" key="2">
    <source>
        <dbReference type="EMBL" id="KIJ64182.1"/>
    </source>
</evidence>
<sequence length="507" mass="57635">MLPEVEVEFERYIANVIPIHLIYIPEMRLVGRDEVRMLMREALDGISEEDIRAPLTTTTILIDDSGPLDFYDGEVPEPEHAVPILVRTRASYAVLSHRWLAEGEVTYSEMMRPRSHRLHTPGYEKLESFCKEAASRYGVRLAWADTCCINKESSSELEESIRSMFKWYRNAHICIAYLAAATSTDDMSQDPWFQRGWTLQELLVPQRIKFFGGGWRPLTSQLYDVILSDGDLEGDEAVSLHAAIEKASGISTFDLETFLPGTHDLPKRLRWAAQRRTAKDEDRAYSLMGIFDVSFSVAYGEGEQRAMFRLFEAIIQQCAHPSIFCWAGKPSFRSDALPSSLECYAGPEDFSWIHRKATIDFSLTNRGLQIKLIVIPGSLTTAPTPANLQVASCFQCASPVSIDLPLEEGSVKWVCSWDYVALGVFTFFETPDAVYLPKDCAAFLLGKNDSVGSLELPSRWSKLETSKVLTFQPRRTQTWWQFWQRPMKSGTTELFPIPKTYLQTLWL</sequence>
<protein>
    <recommendedName>
        <fullName evidence="1">Heterokaryon incompatibility domain-containing protein</fullName>
    </recommendedName>
</protein>
<organism evidence="2 3">
    <name type="scientific">Hydnomerulius pinastri MD-312</name>
    <dbReference type="NCBI Taxonomy" id="994086"/>
    <lineage>
        <taxon>Eukaryota</taxon>
        <taxon>Fungi</taxon>
        <taxon>Dikarya</taxon>
        <taxon>Basidiomycota</taxon>
        <taxon>Agaricomycotina</taxon>
        <taxon>Agaricomycetes</taxon>
        <taxon>Agaricomycetidae</taxon>
        <taxon>Boletales</taxon>
        <taxon>Boletales incertae sedis</taxon>
        <taxon>Leucogyrophana</taxon>
    </lineage>
</organism>
<dbReference type="PANTHER" id="PTHR10622:SF10">
    <property type="entry name" value="HET DOMAIN-CONTAINING PROTEIN"/>
    <property type="match status" value="1"/>
</dbReference>
<dbReference type="PANTHER" id="PTHR10622">
    <property type="entry name" value="HET DOMAIN-CONTAINING PROTEIN"/>
    <property type="match status" value="1"/>
</dbReference>
<dbReference type="AlphaFoldDB" id="A0A0C9WFH6"/>
<reference evidence="2 3" key="1">
    <citation type="submission" date="2014-04" db="EMBL/GenBank/DDBJ databases">
        <title>Evolutionary Origins and Diversification of the Mycorrhizal Mutualists.</title>
        <authorList>
            <consortium name="DOE Joint Genome Institute"/>
            <consortium name="Mycorrhizal Genomics Consortium"/>
            <person name="Kohler A."/>
            <person name="Kuo A."/>
            <person name="Nagy L.G."/>
            <person name="Floudas D."/>
            <person name="Copeland A."/>
            <person name="Barry K.W."/>
            <person name="Cichocki N."/>
            <person name="Veneault-Fourrey C."/>
            <person name="LaButti K."/>
            <person name="Lindquist E.A."/>
            <person name="Lipzen A."/>
            <person name="Lundell T."/>
            <person name="Morin E."/>
            <person name="Murat C."/>
            <person name="Riley R."/>
            <person name="Ohm R."/>
            <person name="Sun H."/>
            <person name="Tunlid A."/>
            <person name="Henrissat B."/>
            <person name="Grigoriev I.V."/>
            <person name="Hibbett D.S."/>
            <person name="Martin F."/>
        </authorList>
    </citation>
    <scope>NUCLEOTIDE SEQUENCE [LARGE SCALE GENOMIC DNA]</scope>
    <source>
        <strain evidence="2 3">MD-312</strain>
    </source>
</reference>
<dbReference type="EMBL" id="KN839847">
    <property type="protein sequence ID" value="KIJ64182.1"/>
    <property type="molecule type" value="Genomic_DNA"/>
</dbReference>
<dbReference type="Proteomes" id="UP000053820">
    <property type="component" value="Unassembled WGS sequence"/>
</dbReference>
<proteinExistence type="predicted"/>
<gene>
    <name evidence="2" type="ORF">HYDPIDRAFT_112121</name>
</gene>
<dbReference type="HOGENOM" id="CLU_000288_138_1_1"/>
<keyword evidence="3" id="KW-1185">Reference proteome</keyword>
<evidence type="ECO:0000313" key="3">
    <source>
        <dbReference type="Proteomes" id="UP000053820"/>
    </source>
</evidence>
<dbReference type="InterPro" id="IPR010730">
    <property type="entry name" value="HET"/>
</dbReference>
<name>A0A0C9WFH6_9AGAM</name>
<dbReference type="Pfam" id="PF06985">
    <property type="entry name" value="HET"/>
    <property type="match status" value="1"/>
</dbReference>
<feature type="domain" description="Heterokaryon incompatibility" evidence="1">
    <location>
        <begin position="92"/>
        <end position="184"/>
    </location>
</feature>
<accession>A0A0C9WFH6</accession>